<sequence>MDTMASSSMASLESMSGLEGNMVSSMENLGGGNS</sequence>
<reference evidence="2" key="2">
    <citation type="journal article" date="2015" name="Data Brief">
        <title>Shoot transcriptome of the giant reed, Arundo donax.</title>
        <authorList>
            <person name="Barrero R.A."/>
            <person name="Guerrero F.D."/>
            <person name="Moolhuijzen P."/>
            <person name="Goolsby J.A."/>
            <person name="Tidwell J."/>
            <person name="Bellgard S.E."/>
            <person name="Bellgard M.I."/>
        </authorList>
    </citation>
    <scope>NUCLEOTIDE SEQUENCE</scope>
    <source>
        <tissue evidence="2">Shoot tissue taken approximately 20 cm above the soil surface</tissue>
    </source>
</reference>
<dbReference type="EMBL" id="GBRH01274457">
    <property type="protein sequence ID" value="JAD23438.1"/>
    <property type="molecule type" value="Transcribed_RNA"/>
</dbReference>
<dbReference type="AlphaFoldDB" id="A0A0A8YCZ8"/>
<evidence type="ECO:0000313" key="2">
    <source>
        <dbReference type="EMBL" id="JAD23438.1"/>
    </source>
</evidence>
<accession>A0A0A8YCZ8</accession>
<feature type="compositionally biased region" description="Low complexity" evidence="1">
    <location>
        <begin position="1"/>
        <end position="19"/>
    </location>
</feature>
<protein>
    <submittedName>
        <fullName evidence="2">Uncharacterized protein</fullName>
    </submittedName>
</protein>
<feature type="region of interest" description="Disordered" evidence="1">
    <location>
        <begin position="1"/>
        <end position="34"/>
    </location>
</feature>
<reference evidence="2" key="1">
    <citation type="submission" date="2014-09" db="EMBL/GenBank/DDBJ databases">
        <authorList>
            <person name="Magalhaes I.L.F."/>
            <person name="Oliveira U."/>
            <person name="Santos F.R."/>
            <person name="Vidigal T.H.D.A."/>
            <person name="Brescovit A.D."/>
            <person name="Santos A.J."/>
        </authorList>
    </citation>
    <scope>NUCLEOTIDE SEQUENCE</scope>
    <source>
        <tissue evidence="2">Shoot tissue taken approximately 20 cm above the soil surface</tissue>
    </source>
</reference>
<evidence type="ECO:0000256" key="1">
    <source>
        <dbReference type="SAM" id="MobiDB-lite"/>
    </source>
</evidence>
<name>A0A0A8YCZ8_ARUDO</name>
<organism evidence="2">
    <name type="scientific">Arundo donax</name>
    <name type="common">Giant reed</name>
    <name type="synonym">Donax arundinaceus</name>
    <dbReference type="NCBI Taxonomy" id="35708"/>
    <lineage>
        <taxon>Eukaryota</taxon>
        <taxon>Viridiplantae</taxon>
        <taxon>Streptophyta</taxon>
        <taxon>Embryophyta</taxon>
        <taxon>Tracheophyta</taxon>
        <taxon>Spermatophyta</taxon>
        <taxon>Magnoliopsida</taxon>
        <taxon>Liliopsida</taxon>
        <taxon>Poales</taxon>
        <taxon>Poaceae</taxon>
        <taxon>PACMAD clade</taxon>
        <taxon>Arundinoideae</taxon>
        <taxon>Arundineae</taxon>
        <taxon>Arundo</taxon>
    </lineage>
</organism>
<proteinExistence type="predicted"/>